<dbReference type="EMBL" id="RCNR01000031">
    <property type="protein sequence ID" value="MUH37071.1"/>
    <property type="molecule type" value="Genomic_DNA"/>
</dbReference>
<gene>
    <name evidence="1" type="ORF">D9O36_14560</name>
</gene>
<name>A0A7X3D324_9FLAO</name>
<dbReference type="AlphaFoldDB" id="A0A7X3D324"/>
<sequence length="120" mass="13849">MESKKEIIAHINQNYNVVLSNRNTSYSKINKSKKVWWFNVATSKFTAPVNLLLQIEGGVFWIVLPTGFVKAIDKVFKIRDDKDVVDLEINADSRNFLCDVKSGGTLFDFSEYIKEEIYFC</sequence>
<protein>
    <submittedName>
        <fullName evidence="1">Uncharacterized protein</fullName>
    </submittedName>
</protein>
<keyword evidence="2" id="KW-1185">Reference proteome</keyword>
<dbReference type="OrthoDB" id="825688at2"/>
<reference evidence="1 2" key="1">
    <citation type="journal article" date="2019" name="Mar. Drugs">
        <title>Comparative Genomics and CAZyme Genome Repertoires of Marine Zobellia amurskyensis KMM 3526(T) and Zobellia laminariae KMM 3676(T).</title>
        <authorList>
            <person name="Chernysheva N."/>
            <person name="Bystritskaya E."/>
            <person name="Stenkova A."/>
            <person name="Golovkin I."/>
            <person name="Nedashkovskaya O."/>
            <person name="Isaeva M."/>
        </authorList>
    </citation>
    <scope>NUCLEOTIDE SEQUENCE [LARGE SCALE GENOMIC DNA]</scope>
    <source>
        <strain evidence="1 2">KMM 3526</strain>
    </source>
</reference>
<dbReference type="Proteomes" id="UP000540519">
    <property type="component" value="Unassembled WGS sequence"/>
</dbReference>
<evidence type="ECO:0000313" key="1">
    <source>
        <dbReference type="EMBL" id="MUH37071.1"/>
    </source>
</evidence>
<evidence type="ECO:0000313" key="2">
    <source>
        <dbReference type="Proteomes" id="UP000540519"/>
    </source>
</evidence>
<dbReference type="RefSeq" id="WP_155600461.1">
    <property type="nucleotide sequence ID" value="NZ_RCNR01000031.1"/>
</dbReference>
<accession>A0A7X3D324</accession>
<proteinExistence type="predicted"/>
<comment type="caution">
    <text evidence="1">The sequence shown here is derived from an EMBL/GenBank/DDBJ whole genome shotgun (WGS) entry which is preliminary data.</text>
</comment>
<organism evidence="1 2">
    <name type="scientific">Zobellia amurskyensis</name>
    <dbReference type="NCBI Taxonomy" id="248905"/>
    <lineage>
        <taxon>Bacteria</taxon>
        <taxon>Pseudomonadati</taxon>
        <taxon>Bacteroidota</taxon>
        <taxon>Flavobacteriia</taxon>
        <taxon>Flavobacteriales</taxon>
        <taxon>Flavobacteriaceae</taxon>
        <taxon>Zobellia</taxon>
    </lineage>
</organism>